<dbReference type="InterPro" id="IPR017972">
    <property type="entry name" value="Cyt_P450_CS"/>
</dbReference>
<gene>
    <name evidence="11" type="ORF">IFM89_036751</name>
</gene>
<dbReference type="Pfam" id="PF00067">
    <property type="entry name" value="p450"/>
    <property type="match status" value="1"/>
</dbReference>
<dbReference type="PROSITE" id="PS00086">
    <property type="entry name" value="CYTOCHROME_P450"/>
    <property type="match status" value="1"/>
</dbReference>
<dbReference type="CDD" id="cd20654">
    <property type="entry name" value="CYP82"/>
    <property type="match status" value="1"/>
</dbReference>
<evidence type="ECO:0000256" key="9">
    <source>
        <dbReference type="PIRSR" id="PIRSR602401-1"/>
    </source>
</evidence>
<dbReference type="AlphaFoldDB" id="A0A835HUH6"/>
<feature type="binding site" description="axial binding residue" evidence="9">
    <location>
        <position position="1131"/>
    </location>
    <ligand>
        <name>heme</name>
        <dbReference type="ChEBI" id="CHEBI:30413"/>
    </ligand>
    <ligandPart>
        <name>Fe</name>
        <dbReference type="ChEBI" id="CHEBI:18248"/>
    </ligandPart>
</feature>
<dbReference type="GO" id="GO:0004497">
    <property type="term" value="F:monooxygenase activity"/>
    <property type="evidence" value="ECO:0007669"/>
    <property type="project" value="InterPro"/>
</dbReference>
<evidence type="ECO:0000313" key="11">
    <source>
        <dbReference type="EMBL" id="KAF9603478.1"/>
    </source>
</evidence>
<comment type="subcellular location">
    <subcellularLocation>
        <location evidence="1">Membrane</location>
    </subcellularLocation>
</comment>
<dbReference type="PRINTS" id="PR00463">
    <property type="entry name" value="EP450I"/>
</dbReference>
<dbReference type="Proteomes" id="UP000631114">
    <property type="component" value="Unassembled WGS sequence"/>
</dbReference>
<evidence type="ECO:0008006" key="13">
    <source>
        <dbReference type="Google" id="ProtNLM"/>
    </source>
</evidence>
<dbReference type="InterPro" id="IPR001128">
    <property type="entry name" value="Cyt_P450"/>
</dbReference>
<dbReference type="PANTHER" id="PTHR47947:SF19">
    <property type="entry name" value="CYTOCHROME P450 82C3-RELATED"/>
    <property type="match status" value="1"/>
</dbReference>
<keyword evidence="12" id="KW-1185">Reference proteome</keyword>
<evidence type="ECO:0000256" key="5">
    <source>
        <dbReference type="ARBA" id="ARBA00022989"/>
    </source>
</evidence>
<evidence type="ECO:0000256" key="8">
    <source>
        <dbReference type="ARBA" id="ARBA00023136"/>
    </source>
</evidence>
<feature type="transmembrane region" description="Helical" evidence="10">
    <location>
        <begin position="48"/>
        <end position="66"/>
    </location>
</feature>
<keyword evidence="5 10" id="KW-1133">Transmembrane helix</keyword>
<dbReference type="InterPro" id="IPR050651">
    <property type="entry name" value="Plant_Cytochrome_P450_Monoox"/>
</dbReference>
<evidence type="ECO:0000313" key="12">
    <source>
        <dbReference type="Proteomes" id="UP000631114"/>
    </source>
</evidence>
<feature type="transmembrane region" description="Helical" evidence="10">
    <location>
        <begin position="12"/>
        <end position="42"/>
    </location>
</feature>
<evidence type="ECO:0000256" key="6">
    <source>
        <dbReference type="ARBA" id="ARBA00023002"/>
    </source>
</evidence>
<keyword evidence="7 9" id="KW-0408">Iron</keyword>
<evidence type="ECO:0000256" key="2">
    <source>
        <dbReference type="ARBA" id="ARBA00022617"/>
    </source>
</evidence>
<dbReference type="Gene3D" id="1.10.630.10">
    <property type="entry name" value="Cytochrome P450"/>
    <property type="match status" value="1"/>
</dbReference>
<organism evidence="11 12">
    <name type="scientific">Coptis chinensis</name>
    <dbReference type="NCBI Taxonomy" id="261450"/>
    <lineage>
        <taxon>Eukaryota</taxon>
        <taxon>Viridiplantae</taxon>
        <taxon>Streptophyta</taxon>
        <taxon>Embryophyta</taxon>
        <taxon>Tracheophyta</taxon>
        <taxon>Spermatophyta</taxon>
        <taxon>Magnoliopsida</taxon>
        <taxon>Ranunculales</taxon>
        <taxon>Ranunculaceae</taxon>
        <taxon>Coptidoideae</taxon>
        <taxon>Coptis</taxon>
    </lineage>
</organism>
<feature type="transmembrane region" description="Helical" evidence="10">
    <location>
        <begin position="893"/>
        <end position="912"/>
    </location>
</feature>
<keyword evidence="6" id="KW-0560">Oxidoreductase</keyword>
<sequence length="1191" mass="134170">MEVLEFLRYLCYSILLIPVFIFLFLLGFIKVAIFCPFVFLVIAFGDTGVVIGLWPVHLIWTTYCIAKSKKFGPCMKCLLILTLPIPIVLWTIVGVVGSVIMGIFYAFIWPVMETFRAISKEGHVNKLVRCLTDGTWSNIWGACTIVRDFADFSFHSYFSVMDELLEAKGEENPIELKVLQIPGCILSGILGLVVDVPIISLIAVYKAPIMLIKGWKRLFEDLIGRSGPFLEDVCVPFAGLLILLWPFVVLLAILSGIISSFGFGGYASIISYQVGYSSYEFCSVTASIPILYAWASFSILEENSTRKGLLYVFASVSLFDEYTNDFLYLREGSCFPRWQSPSIYHIMNSFYVAARPRYRGTVDGKIPLLPLKGLHDQIDSVHAKQPPTRTPSEKMKALKAVVIWDNFFTGCEHSGKKLLRDGAIGALDMEAWQNSKNKIAEIGLPAYTFLQCFLYSIKSCSPGFLMGHRTEVTPFGSVIAQYGSGNVELTNVNRPEGRIFDWLFEPMSIMKEQIRSLHLQEKEELYLLKLALSCGDAQRLEAWENGGVPPYNDIRRAQLEGISRRLHGFCVTVSRLPTFRRRFCEVINVLLREAKHQSSGYGSDSEIEDVSHSHTLTNLCSGMSNGMRNSRVPRPTLFRVLNPLQNELINTLWLHSMSHYLLLTMDLLVQVQVIIGLFFLVLVYFQWYGPTRTKTNSKNAEAPEPAGAWPIIGHLHLLGGHDQLLYRTLGLMADKYGPAFNIRLGSRRAFVVSSWEVAKECFTINDKALATRPTTTASKLMGYNYAVFGFAPYSPFWREMRKIATLELLSNRRLEMLKHVHTLELDMGLKDLYGLWAQKNNSSGPVLVELKQWFETLTLNGVVRMVASKRYFGTSANCDENEAKRCQKAIAQFFHLIGIFMVSDALPSLWWLDLQGHRSAMKKTAKELDSILSGWLEEHRQSRLNGAVKADSQKDFIDVMLSLQEDGQLSNFQHDPDTSIKATCLALILGGSDTTAGTLTWAISLLLNNRHILEKAQEELDVHVGNERQVQDHDIKNLVYLQAIIKETLRLYPAGPLLGPREAMEDCTVAGYNVRSGTRLVVNIWKLQRDPSIWSKPNEFNPDRFLTSHVDVDLRGQNFELMPFGSGRRSCPGVSFALQVLHLTLARLLHGFKLDTPLGETVDMTESPGLTIPKATDLNVLVTPRLPSKLY</sequence>
<keyword evidence="2 9" id="KW-0349">Heme</keyword>
<dbReference type="SUPFAM" id="SSF48264">
    <property type="entry name" value="Cytochrome P450"/>
    <property type="match status" value="1"/>
</dbReference>
<comment type="cofactor">
    <cofactor evidence="9">
        <name>heme</name>
        <dbReference type="ChEBI" id="CHEBI:30413"/>
    </cofactor>
</comment>
<name>A0A835HUH6_9MAGN</name>
<protein>
    <recommendedName>
        <fullName evidence="13">Cytochrome P450</fullName>
    </recommendedName>
</protein>
<evidence type="ECO:0000256" key="7">
    <source>
        <dbReference type="ARBA" id="ARBA00023004"/>
    </source>
</evidence>
<feature type="transmembrane region" description="Helical" evidence="10">
    <location>
        <begin position="78"/>
        <end position="108"/>
    </location>
</feature>
<proteinExistence type="predicted"/>
<dbReference type="GO" id="GO:0005506">
    <property type="term" value="F:iron ion binding"/>
    <property type="evidence" value="ECO:0007669"/>
    <property type="project" value="InterPro"/>
</dbReference>
<dbReference type="PANTHER" id="PTHR47947">
    <property type="entry name" value="CYTOCHROME P450 82C3-RELATED"/>
    <property type="match status" value="1"/>
</dbReference>
<evidence type="ECO:0000256" key="4">
    <source>
        <dbReference type="ARBA" id="ARBA00022723"/>
    </source>
</evidence>
<dbReference type="EMBL" id="JADFTS010000006">
    <property type="protein sequence ID" value="KAF9603478.1"/>
    <property type="molecule type" value="Genomic_DNA"/>
</dbReference>
<feature type="transmembrane region" description="Helical" evidence="10">
    <location>
        <begin position="233"/>
        <end position="258"/>
    </location>
</feature>
<feature type="transmembrane region" description="Helical" evidence="10">
    <location>
        <begin position="185"/>
        <end position="212"/>
    </location>
</feature>
<dbReference type="InterPro" id="IPR036396">
    <property type="entry name" value="Cyt_P450_sf"/>
</dbReference>
<feature type="transmembrane region" description="Helical" evidence="10">
    <location>
        <begin position="667"/>
        <end position="688"/>
    </location>
</feature>
<evidence type="ECO:0000256" key="10">
    <source>
        <dbReference type="SAM" id="Phobius"/>
    </source>
</evidence>
<keyword evidence="3 10" id="KW-0812">Transmembrane</keyword>
<dbReference type="GO" id="GO:0020037">
    <property type="term" value="F:heme binding"/>
    <property type="evidence" value="ECO:0007669"/>
    <property type="project" value="InterPro"/>
</dbReference>
<dbReference type="GO" id="GO:0016705">
    <property type="term" value="F:oxidoreductase activity, acting on paired donors, with incorporation or reduction of molecular oxygen"/>
    <property type="evidence" value="ECO:0007669"/>
    <property type="project" value="InterPro"/>
</dbReference>
<dbReference type="OrthoDB" id="1932537at2759"/>
<dbReference type="FunFam" id="1.10.630.10:FF:000026">
    <property type="entry name" value="Cytochrome P450 82C4"/>
    <property type="match status" value="1"/>
</dbReference>
<keyword evidence="8 10" id="KW-0472">Membrane</keyword>
<accession>A0A835HUH6</accession>
<dbReference type="GO" id="GO:0044550">
    <property type="term" value="P:secondary metabolite biosynthetic process"/>
    <property type="evidence" value="ECO:0007669"/>
    <property type="project" value="UniProtKB-ARBA"/>
</dbReference>
<evidence type="ECO:0000256" key="3">
    <source>
        <dbReference type="ARBA" id="ARBA00022692"/>
    </source>
</evidence>
<dbReference type="PRINTS" id="PR00385">
    <property type="entry name" value="P450"/>
</dbReference>
<feature type="transmembrane region" description="Helical" evidence="10">
    <location>
        <begin position="278"/>
        <end position="300"/>
    </location>
</feature>
<reference evidence="11 12" key="1">
    <citation type="submission" date="2020-10" db="EMBL/GenBank/DDBJ databases">
        <title>The Coptis chinensis genome and diversification of protoberbering-type alkaloids.</title>
        <authorList>
            <person name="Wang B."/>
            <person name="Shu S."/>
            <person name="Song C."/>
            <person name="Liu Y."/>
        </authorList>
    </citation>
    <scope>NUCLEOTIDE SEQUENCE [LARGE SCALE GENOMIC DNA]</scope>
    <source>
        <strain evidence="11">HL-2020</strain>
        <tissue evidence="11">Leaf</tissue>
    </source>
</reference>
<comment type="caution">
    <text evidence="11">The sequence shown here is derived from an EMBL/GenBank/DDBJ whole genome shotgun (WGS) entry which is preliminary data.</text>
</comment>
<dbReference type="GO" id="GO:0016020">
    <property type="term" value="C:membrane"/>
    <property type="evidence" value="ECO:0007669"/>
    <property type="project" value="UniProtKB-SubCell"/>
</dbReference>
<keyword evidence="4 9" id="KW-0479">Metal-binding</keyword>
<dbReference type="InterPro" id="IPR002401">
    <property type="entry name" value="Cyt_P450_E_grp-I"/>
</dbReference>
<evidence type="ECO:0000256" key="1">
    <source>
        <dbReference type="ARBA" id="ARBA00004370"/>
    </source>
</evidence>